<protein>
    <submittedName>
        <fullName evidence="2">Fungal lipase-like domain-containing protein</fullName>
    </submittedName>
</protein>
<evidence type="ECO:0000313" key="1">
    <source>
        <dbReference type="Proteomes" id="UP000887580"/>
    </source>
</evidence>
<name>A0AC35EX82_9BILA</name>
<accession>A0AC35EX82</accession>
<evidence type="ECO:0000313" key="2">
    <source>
        <dbReference type="WBParaSite" id="PS1159_v2.g11566.t1"/>
    </source>
</evidence>
<dbReference type="Proteomes" id="UP000887580">
    <property type="component" value="Unplaced"/>
</dbReference>
<organism evidence="1 2">
    <name type="scientific">Panagrolaimus sp. PS1159</name>
    <dbReference type="NCBI Taxonomy" id="55785"/>
    <lineage>
        <taxon>Eukaryota</taxon>
        <taxon>Metazoa</taxon>
        <taxon>Ecdysozoa</taxon>
        <taxon>Nematoda</taxon>
        <taxon>Chromadorea</taxon>
        <taxon>Rhabditida</taxon>
        <taxon>Tylenchina</taxon>
        <taxon>Panagrolaimomorpha</taxon>
        <taxon>Panagrolaimoidea</taxon>
        <taxon>Panagrolaimidae</taxon>
        <taxon>Panagrolaimus</taxon>
    </lineage>
</organism>
<dbReference type="WBParaSite" id="PS1159_v2.g11566.t1">
    <property type="protein sequence ID" value="PS1159_v2.g11566.t1"/>
    <property type="gene ID" value="PS1159_v2.g11566"/>
</dbReference>
<reference evidence="2" key="1">
    <citation type="submission" date="2022-11" db="UniProtKB">
        <authorList>
            <consortium name="WormBaseParasite"/>
        </authorList>
    </citation>
    <scope>IDENTIFICATION</scope>
</reference>
<sequence>MKFAVVAFLLLAFLNGAFSSYNETFVKYFVWPMAASAYSDHPELCVKDNFNSSDFKRRVEVECDILPIDNCVAFTAISHSEKAIIISYRGSLVTEVLMEVIDALSEKPVIAFNGNAKVLEYFLNAFNDLWYAGIKDDFLTLKNANPGYELWVTGHSLGAAMASIAATTIATTKLFDADKIKLVTFGQPRVGDHSYATLVDSTIAYSYRIIHQNDIVPTVPPSWLFNYYHHKSEVWYNNNMADGKTYKECDDDENRHCSEGAIDLNILDHLFYFNVPANFPFAGCKDWNKYKNA</sequence>
<proteinExistence type="predicted"/>